<evidence type="ECO:0000313" key="1">
    <source>
        <dbReference type="Proteomes" id="UP001652625"/>
    </source>
</evidence>
<sequence>MESKYVHQAFTAYVWPILEYCAPVWSPILQKSIKKLESVQRRATKLVPQLRNMNYKSRLANLGLSSLAERRLKGDLIQFFKIYKNFNKVNWHHKCRRATSFACDGPAGSLRSVKHKIEREVTKNSQRHNFFKNRVVP</sequence>
<organism evidence="1 2">
    <name type="scientific">Hydra vulgaris</name>
    <name type="common">Hydra</name>
    <name type="synonym">Hydra attenuata</name>
    <dbReference type="NCBI Taxonomy" id="6087"/>
    <lineage>
        <taxon>Eukaryota</taxon>
        <taxon>Metazoa</taxon>
        <taxon>Cnidaria</taxon>
        <taxon>Hydrozoa</taxon>
        <taxon>Hydroidolina</taxon>
        <taxon>Anthoathecata</taxon>
        <taxon>Aplanulata</taxon>
        <taxon>Hydridae</taxon>
        <taxon>Hydra</taxon>
    </lineage>
</organism>
<protein>
    <submittedName>
        <fullName evidence="2">Uncharacterized protein LOC136078742</fullName>
    </submittedName>
</protein>
<proteinExistence type="predicted"/>
<keyword evidence="1" id="KW-1185">Reference proteome</keyword>
<dbReference type="GeneID" id="136078742"/>
<dbReference type="PRINTS" id="PR01345">
    <property type="entry name" value="CERVTRCPTASE"/>
</dbReference>
<accession>A0ABM4BNE9</accession>
<dbReference type="RefSeq" id="XP_065650609.1">
    <property type="nucleotide sequence ID" value="XM_065794537.1"/>
</dbReference>
<gene>
    <name evidence="2" type="primary">LOC136078742</name>
</gene>
<name>A0ABM4BNE9_HYDVU</name>
<reference evidence="2" key="1">
    <citation type="submission" date="2025-08" db="UniProtKB">
        <authorList>
            <consortium name="RefSeq"/>
        </authorList>
    </citation>
    <scope>IDENTIFICATION</scope>
</reference>
<evidence type="ECO:0000313" key="2">
    <source>
        <dbReference type="RefSeq" id="XP_065650609.1"/>
    </source>
</evidence>
<dbReference type="Proteomes" id="UP001652625">
    <property type="component" value="Chromosome 03"/>
</dbReference>